<evidence type="ECO:0000313" key="2">
    <source>
        <dbReference type="Proteomes" id="UP000030745"/>
    </source>
</evidence>
<proteinExistence type="predicted"/>
<dbReference type="STRING" id="695850.A0A067CDX9"/>
<reference evidence="1 2" key="1">
    <citation type="journal article" date="2013" name="PLoS Genet.">
        <title>Distinctive expansion of potential virulence genes in the genome of the oomycete fish pathogen Saprolegnia parasitica.</title>
        <authorList>
            <person name="Jiang R.H."/>
            <person name="de Bruijn I."/>
            <person name="Haas B.J."/>
            <person name="Belmonte R."/>
            <person name="Lobach L."/>
            <person name="Christie J."/>
            <person name="van den Ackerveken G."/>
            <person name="Bottin A."/>
            <person name="Bulone V."/>
            <person name="Diaz-Moreno S.M."/>
            <person name="Dumas B."/>
            <person name="Fan L."/>
            <person name="Gaulin E."/>
            <person name="Govers F."/>
            <person name="Grenville-Briggs L.J."/>
            <person name="Horner N.R."/>
            <person name="Levin J.Z."/>
            <person name="Mammella M."/>
            <person name="Meijer H.J."/>
            <person name="Morris P."/>
            <person name="Nusbaum C."/>
            <person name="Oome S."/>
            <person name="Phillips A.J."/>
            <person name="van Rooyen D."/>
            <person name="Rzeszutek E."/>
            <person name="Saraiva M."/>
            <person name="Secombes C.J."/>
            <person name="Seidl M.F."/>
            <person name="Snel B."/>
            <person name="Stassen J.H."/>
            <person name="Sykes S."/>
            <person name="Tripathy S."/>
            <person name="van den Berg H."/>
            <person name="Vega-Arreguin J.C."/>
            <person name="Wawra S."/>
            <person name="Young S.K."/>
            <person name="Zeng Q."/>
            <person name="Dieguez-Uribeondo J."/>
            <person name="Russ C."/>
            <person name="Tyler B.M."/>
            <person name="van West P."/>
        </authorList>
    </citation>
    <scope>NUCLEOTIDE SEQUENCE [LARGE SCALE GENOMIC DNA]</scope>
    <source>
        <strain evidence="1 2">CBS 223.65</strain>
    </source>
</reference>
<organism evidence="1 2">
    <name type="scientific">Saprolegnia parasitica (strain CBS 223.65)</name>
    <dbReference type="NCBI Taxonomy" id="695850"/>
    <lineage>
        <taxon>Eukaryota</taxon>
        <taxon>Sar</taxon>
        <taxon>Stramenopiles</taxon>
        <taxon>Oomycota</taxon>
        <taxon>Saprolegniomycetes</taxon>
        <taxon>Saprolegniales</taxon>
        <taxon>Saprolegniaceae</taxon>
        <taxon>Saprolegnia</taxon>
    </lineage>
</organism>
<dbReference type="AlphaFoldDB" id="A0A067CDX9"/>
<gene>
    <name evidence="1" type="ORF">SPRG_06977</name>
</gene>
<dbReference type="GeneID" id="24129288"/>
<dbReference type="RefSeq" id="XP_012201830.1">
    <property type="nucleotide sequence ID" value="XM_012346440.1"/>
</dbReference>
<dbReference type="PANTHER" id="PTHR31827:SF1">
    <property type="entry name" value="EMB|CAB89363.1"/>
    <property type="match status" value="1"/>
</dbReference>
<dbReference type="VEuPathDB" id="FungiDB:SPRG_06977"/>
<sequence length="188" mass="20399">MPGANKCLVHKNKLKCSRDGCHNQVYARYLCVRHGGKKQCQAPGCRASVSRGSFCTDHGGGVAKRLCSEPGCHSQAHARYKCVRHGGGRGCRHKGGCPMYARYGGFCRRHATDKREEPVGVTVPFFATPAPLEKSENHESMDDGILYHAIDNAILTLLCESLASMSQGQPGIPWSSLVDEAPSCSILR</sequence>
<name>A0A067CDX9_SAPPC</name>
<dbReference type="KEGG" id="spar:SPRG_06977"/>
<evidence type="ECO:0000313" key="1">
    <source>
        <dbReference type="EMBL" id="KDO27390.1"/>
    </source>
</evidence>
<keyword evidence="2" id="KW-1185">Reference proteome</keyword>
<dbReference type="Proteomes" id="UP000030745">
    <property type="component" value="Unassembled WGS sequence"/>
</dbReference>
<accession>A0A067CDX9</accession>
<dbReference type="EMBL" id="KK583217">
    <property type="protein sequence ID" value="KDO27390.1"/>
    <property type="molecule type" value="Genomic_DNA"/>
</dbReference>
<dbReference type="PANTHER" id="PTHR31827">
    <property type="entry name" value="EMB|CAB89363.1"/>
    <property type="match status" value="1"/>
</dbReference>
<protein>
    <submittedName>
        <fullName evidence="1">Uncharacterized protein</fullName>
    </submittedName>
</protein>